<evidence type="ECO:0000256" key="1">
    <source>
        <dbReference type="ARBA" id="ARBA00023172"/>
    </source>
</evidence>
<evidence type="ECO:0000313" key="2">
    <source>
        <dbReference type="EMBL" id="MCC8396232.1"/>
    </source>
</evidence>
<keyword evidence="1" id="KW-0233">DNA recombination</keyword>
<keyword evidence="3" id="KW-1185">Reference proteome</keyword>
<dbReference type="Gene3D" id="1.10.443.10">
    <property type="entry name" value="Intergrase catalytic core"/>
    <property type="match status" value="1"/>
</dbReference>
<comment type="caution">
    <text evidence="2">The sequence shown here is derived from an EMBL/GenBank/DDBJ whole genome shotgun (WGS) entry which is preliminary data.</text>
</comment>
<sequence length="488" mass="54493">MVKTDFQLARYPDACFLFRLPEYPTALTRHFPLQDQALNVCWFYLLKAFESRLARRAETQHNGAPIRLLPPESKKRTLFPLHSLRVSLITALALDGQVPFPVLQKLVGHSRLIMTLYYTKPGATHIRDVLLDAKARLDANKHASIQNFLLDTEHDELVQKAICNNVASISGVIPEHPASRNAVGWMPMHHGLCIAGGNTSDSTENRAIGGCHNGGPMVLPGTPTANAKYAPVPGGSRNCVRCRWFVTEPHYIPALTAHFNSIAYHFDEARNACLANERVLIDLKKQKADAEEAGQVFVHLDTFRQAERLWEGSMKRFNDFAEDLTACWRLIERCKAALERAAEDSTQLVAAGTASDVHIAFEETESELLQLTGVCEDVELYPDLDAGKAIFRRSQLLDAVLYRDNMSPVFMMLSEEEQLRVGNAFMRRLARQMDPINPVLGTRQVINLMDAGKSLSEQFGVDFSTLLPESRPIGMFAGRPQSIDEAQA</sequence>
<protein>
    <submittedName>
        <fullName evidence="2">Site-specific integrase</fullName>
    </submittedName>
</protein>
<dbReference type="SUPFAM" id="SSF56349">
    <property type="entry name" value="DNA breaking-rejoining enzymes"/>
    <property type="match status" value="1"/>
</dbReference>
<dbReference type="Proteomes" id="UP001431019">
    <property type="component" value="Unassembled WGS sequence"/>
</dbReference>
<reference evidence="2 3" key="1">
    <citation type="submission" date="2021-11" db="EMBL/GenBank/DDBJ databases">
        <authorList>
            <person name="Oh E.-T."/>
            <person name="Kim S.-B."/>
        </authorList>
    </citation>
    <scope>NUCLEOTIDE SEQUENCE [LARGE SCALE GENOMIC DNA]</scope>
    <source>
        <strain evidence="2 3">MMS20-SJTR3</strain>
    </source>
</reference>
<organism evidence="2 3">
    <name type="scientific">Paraburkholderia sejongensis</name>
    <dbReference type="NCBI Taxonomy" id="2886946"/>
    <lineage>
        <taxon>Bacteria</taxon>
        <taxon>Pseudomonadati</taxon>
        <taxon>Pseudomonadota</taxon>
        <taxon>Betaproteobacteria</taxon>
        <taxon>Burkholderiales</taxon>
        <taxon>Burkholderiaceae</taxon>
        <taxon>Paraburkholderia</taxon>
    </lineage>
</organism>
<accession>A0ABS8K248</accession>
<dbReference type="EMBL" id="JAJITD010000016">
    <property type="protein sequence ID" value="MCC8396232.1"/>
    <property type="molecule type" value="Genomic_DNA"/>
</dbReference>
<dbReference type="InterPro" id="IPR013762">
    <property type="entry name" value="Integrase-like_cat_sf"/>
</dbReference>
<gene>
    <name evidence="2" type="ORF">LJ656_26950</name>
</gene>
<evidence type="ECO:0000313" key="3">
    <source>
        <dbReference type="Proteomes" id="UP001431019"/>
    </source>
</evidence>
<proteinExistence type="predicted"/>
<name>A0ABS8K248_9BURK</name>
<dbReference type="InterPro" id="IPR011010">
    <property type="entry name" value="DNA_brk_join_enz"/>
</dbReference>